<comment type="similarity">
    <text evidence="3">Belongs to the UreF family.</text>
</comment>
<organism evidence="4 5">
    <name type="scientific">Propylenella binzhouense</name>
    <dbReference type="NCBI Taxonomy" id="2555902"/>
    <lineage>
        <taxon>Bacteria</taxon>
        <taxon>Pseudomonadati</taxon>
        <taxon>Pseudomonadota</taxon>
        <taxon>Alphaproteobacteria</taxon>
        <taxon>Hyphomicrobiales</taxon>
        <taxon>Propylenellaceae</taxon>
        <taxon>Propylenella</taxon>
    </lineage>
</organism>
<proteinExistence type="inferred from homology"/>
<dbReference type="HAMAP" id="MF_01385">
    <property type="entry name" value="UreF"/>
    <property type="match status" value="1"/>
</dbReference>
<dbReference type="RefSeq" id="WP_161142144.1">
    <property type="nucleotide sequence ID" value="NZ_SPKJ01000096.1"/>
</dbReference>
<dbReference type="GO" id="GO:0005737">
    <property type="term" value="C:cytoplasm"/>
    <property type="evidence" value="ECO:0007669"/>
    <property type="project" value="UniProtKB-SubCell"/>
</dbReference>
<comment type="caution">
    <text evidence="4">The sequence shown here is derived from an EMBL/GenBank/DDBJ whole genome shotgun (WGS) entry which is preliminary data.</text>
</comment>
<protein>
    <recommendedName>
        <fullName evidence="3">Urease accessory protein UreF</fullName>
    </recommendedName>
</protein>
<sequence length="236" mass="24400">MRPAAATAGSDRGRDATALLKLATFFSASFPIGAFSYSHGLEWLIAEGRLPDAASVRDWIGDLLRIGSGWNDAVLFAEAWRRTTAGDCPGLAAAAELAGALAGTRERHLETVAQGGAFAVAAEAGWPCEATAWLRDRETPYPIAAGAVAAGHAIPLELGLAAFLNAFAANLVSVAVRLVPLGQSAGLGAHAALHPLIRDVAARAAAASLDDLGAATIASDMASMRHETLYSRIFRT</sequence>
<evidence type="ECO:0000256" key="2">
    <source>
        <dbReference type="ARBA" id="ARBA00023186"/>
    </source>
</evidence>
<evidence type="ECO:0000313" key="5">
    <source>
        <dbReference type="Proteomes" id="UP000773614"/>
    </source>
</evidence>
<dbReference type="OrthoDB" id="9798772at2"/>
<gene>
    <name evidence="3" type="primary">ureF</name>
    <name evidence="4" type="ORF">E4O86_18945</name>
</gene>
<dbReference type="AlphaFoldDB" id="A0A964WV87"/>
<dbReference type="Proteomes" id="UP000773614">
    <property type="component" value="Unassembled WGS sequence"/>
</dbReference>
<reference evidence="4" key="1">
    <citation type="submission" date="2019-03" db="EMBL/GenBank/DDBJ databases">
        <title>Afifella sp. nov., isolated from activated sludge.</title>
        <authorList>
            <person name="Li Q."/>
            <person name="Liu Y."/>
        </authorList>
    </citation>
    <scope>NUCLEOTIDE SEQUENCE</scope>
    <source>
        <strain evidence="4">L72</strain>
    </source>
</reference>
<keyword evidence="3" id="KW-0963">Cytoplasm</keyword>
<dbReference type="PANTHER" id="PTHR33620:SF1">
    <property type="entry name" value="UREASE ACCESSORY PROTEIN F"/>
    <property type="match status" value="1"/>
</dbReference>
<dbReference type="GO" id="GO:0016151">
    <property type="term" value="F:nickel cation binding"/>
    <property type="evidence" value="ECO:0007669"/>
    <property type="project" value="UniProtKB-UniRule"/>
</dbReference>
<evidence type="ECO:0000256" key="1">
    <source>
        <dbReference type="ARBA" id="ARBA00022988"/>
    </source>
</evidence>
<comment type="function">
    <text evidence="3">Required for maturation of urease via the functional incorporation of the urease nickel metallocenter.</text>
</comment>
<dbReference type="Pfam" id="PF01730">
    <property type="entry name" value="UreF"/>
    <property type="match status" value="1"/>
</dbReference>
<dbReference type="PANTHER" id="PTHR33620">
    <property type="entry name" value="UREASE ACCESSORY PROTEIN F"/>
    <property type="match status" value="1"/>
</dbReference>
<evidence type="ECO:0000256" key="3">
    <source>
        <dbReference type="HAMAP-Rule" id="MF_01385"/>
    </source>
</evidence>
<comment type="subcellular location">
    <subcellularLocation>
        <location evidence="3">Cytoplasm</location>
    </subcellularLocation>
</comment>
<dbReference type="PIRSF" id="PIRSF009467">
    <property type="entry name" value="Ureas_acces_UreF"/>
    <property type="match status" value="1"/>
</dbReference>
<evidence type="ECO:0000313" key="4">
    <source>
        <dbReference type="EMBL" id="MYZ49788.1"/>
    </source>
</evidence>
<keyword evidence="1 3" id="KW-0996">Nickel insertion</keyword>
<dbReference type="InterPro" id="IPR002639">
    <property type="entry name" value="UreF"/>
</dbReference>
<comment type="subunit">
    <text evidence="3">UreD, UreF and UreG form a complex that acts as a GTP-hydrolysis-dependent molecular chaperone, activating the urease apoprotein by helping to assemble the nickel containing metallocenter of UreC. The UreE protein probably delivers the nickel.</text>
</comment>
<dbReference type="InterPro" id="IPR038277">
    <property type="entry name" value="UreF_sf"/>
</dbReference>
<accession>A0A964WV87</accession>
<dbReference type="Gene3D" id="1.10.4190.10">
    <property type="entry name" value="Urease accessory protein UreF"/>
    <property type="match status" value="1"/>
</dbReference>
<keyword evidence="2 3" id="KW-0143">Chaperone</keyword>
<keyword evidence="5" id="KW-1185">Reference proteome</keyword>
<name>A0A964WV87_9HYPH</name>
<dbReference type="EMBL" id="SPKJ01000096">
    <property type="protein sequence ID" value="MYZ49788.1"/>
    <property type="molecule type" value="Genomic_DNA"/>
</dbReference>